<dbReference type="OrthoDB" id="9806430at2"/>
<feature type="binding site" evidence="3">
    <location>
        <begin position="112"/>
        <end position="120"/>
    </location>
    <ligand>
        <name>5-phospho-alpha-D-ribose 1-diphosphate</name>
        <dbReference type="ChEBI" id="CHEBI:58017"/>
    </ligand>
</feature>
<feature type="binding site" evidence="3">
    <location>
        <position position="237"/>
    </location>
    <ligand>
        <name>Mg(2+)</name>
        <dbReference type="ChEBI" id="CHEBI:18420"/>
        <label>2</label>
    </ligand>
</feature>
<dbReference type="InterPro" id="IPR035902">
    <property type="entry name" value="Nuc_phospho_transferase"/>
</dbReference>
<evidence type="ECO:0000259" key="5">
    <source>
        <dbReference type="Pfam" id="PF02885"/>
    </source>
</evidence>
<sequence length="348" mass="35521">MAVLPALTLSLQARQDLTAEEVAAAAAALASPDVTDEPKAAFLLALADKGETAAEIAGLAAAFRERAVNPGVEAFAPRAIDIVGTGGDHAGGFNISSLVVLVLASAGVPVMKHGNRGITSKCGSADLLAGLGVDLAAPPEKSRQALAQLGYAFFFAPNYHPAFKHIGPVRKALAAQGRRTVFNILGPLINPGRPAHILLGVYAAPLVDKLAETLDELGQPSGLVGHGIIGEGQGIDELTTATANRVRGVGRLREVRGTWGAESFGLPTASFDDLRGGEVAANLATVEAILAGHGPAGLVDTILFNAATALYVAGRTTGIAEGIGPVRELLLGGAVRAKIAATREFYLS</sequence>
<comment type="similarity">
    <text evidence="3">Belongs to the anthranilate phosphoribosyltransferase family.</text>
</comment>
<evidence type="ECO:0000256" key="3">
    <source>
        <dbReference type="HAMAP-Rule" id="MF_00211"/>
    </source>
</evidence>
<feature type="binding site" evidence="3">
    <location>
        <position position="115"/>
    </location>
    <ligand>
        <name>anthranilate</name>
        <dbReference type="ChEBI" id="CHEBI:16567"/>
        <label>1</label>
    </ligand>
</feature>
<dbReference type="Gene3D" id="1.20.970.10">
    <property type="entry name" value="Transferase, Pyrimidine Nucleoside Phosphorylase, Chain C"/>
    <property type="match status" value="1"/>
</dbReference>
<keyword evidence="1 3" id="KW-0328">Glycosyltransferase</keyword>
<comment type="catalytic activity">
    <reaction evidence="3">
        <text>N-(5-phospho-beta-D-ribosyl)anthranilate + diphosphate = 5-phospho-alpha-D-ribose 1-diphosphate + anthranilate</text>
        <dbReference type="Rhea" id="RHEA:11768"/>
        <dbReference type="ChEBI" id="CHEBI:16567"/>
        <dbReference type="ChEBI" id="CHEBI:18277"/>
        <dbReference type="ChEBI" id="CHEBI:33019"/>
        <dbReference type="ChEBI" id="CHEBI:58017"/>
        <dbReference type="EC" id="2.4.2.18"/>
    </reaction>
</comment>
<dbReference type="PANTHER" id="PTHR43285">
    <property type="entry name" value="ANTHRANILATE PHOSPHORIBOSYLTRANSFERASE"/>
    <property type="match status" value="1"/>
</dbReference>
<dbReference type="GO" id="GO:0004048">
    <property type="term" value="F:anthranilate phosphoribosyltransferase activity"/>
    <property type="evidence" value="ECO:0007669"/>
    <property type="project" value="UniProtKB-UniRule"/>
</dbReference>
<dbReference type="KEGG" id="obg:Verru16b_02494"/>
<feature type="binding site" evidence="3">
    <location>
        <position position="84"/>
    </location>
    <ligand>
        <name>5-phospho-alpha-D-ribose 1-diphosphate</name>
        <dbReference type="ChEBI" id="CHEBI:58017"/>
    </ligand>
</feature>
<dbReference type="UniPathway" id="UPA00035">
    <property type="reaction ID" value="UER00041"/>
</dbReference>
<dbReference type="Pfam" id="PF00591">
    <property type="entry name" value="Glycos_transf_3"/>
    <property type="match status" value="1"/>
</dbReference>
<keyword evidence="3" id="KW-0057">Aromatic amino acid biosynthesis</keyword>
<dbReference type="EC" id="2.4.2.18" evidence="3"/>
<keyword evidence="3" id="KW-0479">Metal-binding</keyword>
<proteinExistence type="inferred from homology"/>
<dbReference type="EMBL" id="CP016094">
    <property type="protein sequence ID" value="AOS45413.1"/>
    <property type="molecule type" value="Genomic_DNA"/>
</dbReference>
<dbReference type="NCBIfam" id="TIGR01245">
    <property type="entry name" value="trpD"/>
    <property type="match status" value="1"/>
</dbReference>
<feature type="domain" description="Glycosyl transferase family 3" evidence="4">
    <location>
        <begin position="78"/>
        <end position="334"/>
    </location>
</feature>
<dbReference type="RefSeq" id="WP_069963734.1">
    <property type="nucleotide sequence ID" value="NZ_CP016094.1"/>
</dbReference>
<gene>
    <name evidence="3 6" type="primary">trpD</name>
    <name evidence="6" type="ORF">Verru16b_02494</name>
</gene>
<dbReference type="GO" id="GO:0000287">
    <property type="term" value="F:magnesium ion binding"/>
    <property type="evidence" value="ECO:0007669"/>
    <property type="project" value="UniProtKB-UniRule"/>
</dbReference>
<comment type="subunit">
    <text evidence="3">Homodimer.</text>
</comment>
<dbReference type="Proteomes" id="UP000095228">
    <property type="component" value="Chromosome"/>
</dbReference>
<evidence type="ECO:0000256" key="2">
    <source>
        <dbReference type="ARBA" id="ARBA00022679"/>
    </source>
</evidence>
<dbReference type="InterPro" id="IPR005940">
    <property type="entry name" value="Anthranilate_Pribosyl_Tfrase"/>
</dbReference>
<comment type="cofactor">
    <cofactor evidence="3">
        <name>Mg(2+)</name>
        <dbReference type="ChEBI" id="CHEBI:18420"/>
    </cofactor>
    <text evidence="3">Binds 2 magnesium ions per monomer.</text>
</comment>
<comment type="pathway">
    <text evidence="3">Amino-acid biosynthesis; L-tryptophan biosynthesis; L-tryptophan from chorismate: step 2/5.</text>
</comment>
<organism evidence="6 7">
    <name type="scientific">Lacunisphaera limnophila</name>
    <dbReference type="NCBI Taxonomy" id="1838286"/>
    <lineage>
        <taxon>Bacteria</taxon>
        <taxon>Pseudomonadati</taxon>
        <taxon>Verrucomicrobiota</taxon>
        <taxon>Opitutia</taxon>
        <taxon>Opitutales</taxon>
        <taxon>Opitutaceae</taxon>
        <taxon>Lacunisphaera</taxon>
    </lineage>
</organism>
<protein>
    <recommendedName>
        <fullName evidence="3">Anthranilate phosphoribosyltransferase</fullName>
        <ecNumber evidence="3">2.4.2.18</ecNumber>
    </recommendedName>
</protein>
<keyword evidence="7" id="KW-1185">Reference proteome</keyword>
<dbReference type="InterPro" id="IPR017459">
    <property type="entry name" value="Glycosyl_Trfase_fam3_N_dom"/>
</dbReference>
<dbReference type="InterPro" id="IPR000312">
    <property type="entry name" value="Glycosyl_Trfase_fam3"/>
</dbReference>
<evidence type="ECO:0000313" key="7">
    <source>
        <dbReference type="Proteomes" id="UP000095228"/>
    </source>
</evidence>
<feature type="binding site" evidence="3">
    <location>
        <position position="170"/>
    </location>
    <ligand>
        <name>anthranilate</name>
        <dbReference type="ChEBI" id="CHEBI:16567"/>
        <label>2</label>
    </ligand>
</feature>
<dbReference type="PANTHER" id="PTHR43285:SF2">
    <property type="entry name" value="ANTHRANILATE PHOSPHORIBOSYLTRANSFERASE"/>
    <property type="match status" value="1"/>
</dbReference>
<dbReference type="AlphaFoldDB" id="A0A1D8AX04"/>
<dbReference type="SUPFAM" id="SSF47648">
    <property type="entry name" value="Nucleoside phosphorylase/phosphoribosyltransferase N-terminal domain"/>
    <property type="match status" value="1"/>
</dbReference>
<keyword evidence="3" id="KW-0028">Amino-acid biosynthesis</keyword>
<evidence type="ECO:0000259" key="4">
    <source>
        <dbReference type="Pfam" id="PF00591"/>
    </source>
</evidence>
<dbReference type="Pfam" id="PF02885">
    <property type="entry name" value="Glycos_trans_3N"/>
    <property type="match status" value="1"/>
</dbReference>
<dbReference type="PATRIC" id="fig|1838286.3.peg.2505"/>
<evidence type="ECO:0000313" key="6">
    <source>
        <dbReference type="EMBL" id="AOS45413.1"/>
    </source>
</evidence>
<feature type="binding site" evidence="3">
    <location>
        <position position="84"/>
    </location>
    <ligand>
        <name>anthranilate</name>
        <dbReference type="ChEBI" id="CHEBI:16567"/>
        <label>1</label>
    </ligand>
</feature>
<comment type="function">
    <text evidence="3">Catalyzes the transfer of the phosphoribosyl group of 5-phosphorylribose-1-pyrophosphate (PRPP) to anthranilate to yield N-(5'-phosphoribosyl)-anthranilate (PRA).</text>
</comment>
<dbReference type="SUPFAM" id="SSF52418">
    <property type="entry name" value="Nucleoside phosphorylase/phosphoribosyltransferase catalytic domain"/>
    <property type="match status" value="1"/>
</dbReference>
<name>A0A1D8AX04_9BACT</name>
<feature type="binding site" evidence="3">
    <location>
        <position position="236"/>
    </location>
    <ligand>
        <name>Mg(2+)</name>
        <dbReference type="ChEBI" id="CHEBI:18420"/>
        <label>2</label>
    </ligand>
</feature>
<comment type="caution">
    <text evidence="3">Lacks conserved residue(s) required for the propagation of feature annotation.</text>
</comment>
<accession>A0A1D8AX04</accession>
<dbReference type="STRING" id="1838286.Verru16b_02494"/>
<feature type="binding site" evidence="3">
    <location>
        <begin position="94"/>
        <end position="97"/>
    </location>
    <ligand>
        <name>5-phospho-alpha-D-ribose 1-diphosphate</name>
        <dbReference type="ChEBI" id="CHEBI:58017"/>
    </ligand>
</feature>
<keyword evidence="2 3" id="KW-0808">Transferase</keyword>
<dbReference type="GO" id="GO:0000162">
    <property type="term" value="P:L-tryptophan biosynthetic process"/>
    <property type="evidence" value="ECO:0007669"/>
    <property type="project" value="UniProtKB-UniRule"/>
</dbReference>
<dbReference type="InterPro" id="IPR036320">
    <property type="entry name" value="Glycosyl_Trfase_fam3_N_dom_sf"/>
</dbReference>
<dbReference type="GO" id="GO:0005829">
    <property type="term" value="C:cytosol"/>
    <property type="evidence" value="ECO:0007669"/>
    <property type="project" value="TreeGrafter"/>
</dbReference>
<feature type="binding site" evidence="3">
    <location>
        <begin position="87"/>
        <end position="88"/>
    </location>
    <ligand>
        <name>5-phospho-alpha-D-ribose 1-diphosphate</name>
        <dbReference type="ChEBI" id="CHEBI:58017"/>
    </ligand>
</feature>
<feature type="binding site" evidence="3">
    <location>
        <position position="96"/>
    </location>
    <ligand>
        <name>Mg(2+)</name>
        <dbReference type="ChEBI" id="CHEBI:18420"/>
        <label>1</label>
    </ligand>
</feature>
<keyword evidence="3" id="KW-0460">Magnesium</keyword>
<keyword evidence="3" id="KW-0822">Tryptophan biosynthesis</keyword>
<feature type="binding site" evidence="3">
    <location>
        <position position="124"/>
    </location>
    <ligand>
        <name>5-phospho-alpha-D-ribose 1-diphosphate</name>
        <dbReference type="ChEBI" id="CHEBI:58017"/>
    </ligand>
</feature>
<evidence type="ECO:0000256" key="1">
    <source>
        <dbReference type="ARBA" id="ARBA00022676"/>
    </source>
</evidence>
<feature type="domain" description="Glycosyl transferase family 3 N-terminal" evidence="5">
    <location>
        <begin position="12"/>
        <end position="67"/>
    </location>
</feature>
<dbReference type="Gene3D" id="3.40.1030.10">
    <property type="entry name" value="Nucleoside phosphorylase/phosphoribosyltransferase catalytic domain"/>
    <property type="match status" value="1"/>
</dbReference>
<dbReference type="HAMAP" id="MF_00211">
    <property type="entry name" value="TrpD"/>
    <property type="match status" value="1"/>
</dbReference>
<feature type="binding site" evidence="3">
    <location>
        <position position="237"/>
    </location>
    <ligand>
        <name>Mg(2+)</name>
        <dbReference type="ChEBI" id="CHEBI:18420"/>
        <label>1</label>
    </ligand>
</feature>
<reference evidence="6 7" key="1">
    <citation type="submission" date="2016-06" db="EMBL/GenBank/DDBJ databases">
        <title>Three novel species with peptidoglycan cell walls form the new genus Lacunisphaera gen. nov. in the family Opitutaceae of the verrucomicrobial subdivision 4.</title>
        <authorList>
            <person name="Rast P."/>
            <person name="Gloeckner I."/>
            <person name="Jogler M."/>
            <person name="Boedeker C."/>
            <person name="Jeske O."/>
            <person name="Wiegand S."/>
            <person name="Reinhardt R."/>
            <person name="Schumann P."/>
            <person name="Rohde M."/>
            <person name="Spring S."/>
            <person name="Gloeckner F.O."/>
            <person name="Jogler C."/>
        </authorList>
    </citation>
    <scope>NUCLEOTIDE SEQUENCE [LARGE SCALE GENOMIC DNA]</scope>
    <source>
        <strain evidence="6 7">IG16b</strain>
    </source>
</reference>